<evidence type="ECO:0000313" key="1">
    <source>
        <dbReference type="EMBL" id="CAG8513514.1"/>
    </source>
</evidence>
<keyword evidence="2" id="KW-1185">Reference proteome</keyword>
<protein>
    <submittedName>
        <fullName evidence="1">28659_t:CDS:1</fullName>
    </submittedName>
</protein>
<feature type="non-terminal residue" evidence="1">
    <location>
        <position position="1"/>
    </location>
</feature>
<evidence type="ECO:0000313" key="2">
    <source>
        <dbReference type="Proteomes" id="UP000789920"/>
    </source>
</evidence>
<comment type="caution">
    <text evidence="1">The sequence shown here is derived from an EMBL/GenBank/DDBJ whole genome shotgun (WGS) entry which is preliminary data.</text>
</comment>
<name>A0ACA9L7F0_9GLOM</name>
<gene>
    <name evidence="1" type="ORF">RPERSI_LOCUS2366</name>
</gene>
<proteinExistence type="predicted"/>
<reference evidence="1" key="1">
    <citation type="submission" date="2021-06" db="EMBL/GenBank/DDBJ databases">
        <authorList>
            <person name="Kallberg Y."/>
            <person name="Tangrot J."/>
            <person name="Rosling A."/>
        </authorList>
    </citation>
    <scope>NUCLEOTIDE SEQUENCE</scope>
    <source>
        <strain evidence="1">MA461A</strain>
    </source>
</reference>
<organism evidence="1 2">
    <name type="scientific">Racocetra persica</name>
    <dbReference type="NCBI Taxonomy" id="160502"/>
    <lineage>
        <taxon>Eukaryota</taxon>
        <taxon>Fungi</taxon>
        <taxon>Fungi incertae sedis</taxon>
        <taxon>Mucoromycota</taxon>
        <taxon>Glomeromycotina</taxon>
        <taxon>Glomeromycetes</taxon>
        <taxon>Diversisporales</taxon>
        <taxon>Gigasporaceae</taxon>
        <taxon>Racocetra</taxon>
    </lineage>
</organism>
<dbReference type="EMBL" id="CAJVQC010002567">
    <property type="protein sequence ID" value="CAG8513514.1"/>
    <property type="molecule type" value="Genomic_DNA"/>
</dbReference>
<sequence length="82" mass="9374">TLKQLDDKVEEAVKKVEDKCDETVKQVEEKCDESFKQISDQIDAVAQRIDFMQTTKQGDANKIEPSELMQLEIVILESVKVC</sequence>
<dbReference type="Proteomes" id="UP000789920">
    <property type="component" value="Unassembled WGS sequence"/>
</dbReference>
<accession>A0ACA9L7F0</accession>